<keyword evidence="3 9" id="KW-0479">Metal-binding</keyword>
<evidence type="ECO:0000256" key="6">
    <source>
        <dbReference type="ARBA" id="ARBA00023049"/>
    </source>
</evidence>
<dbReference type="GO" id="GO:0046872">
    <property type="term" value="F:metal ion binding"/>
    <property type="evidence" value="ECO:0007669"/>
    <property type="project" value="UniProtKB-KW"/>
</dbReference>
<comment type="cofactor">
    <cofactor evidence="9 10">
        <name>Zn(2+)</name>
        <dbReference type="ChEBI" id="CHEBI:29105"/>
    </cofactor>
    <text evidence="9 10">Binds 1 zinc ion per subunit.</text>
</comment>
<dbReference type="EC" id="3.4.24.-" evidence="10"/>
<dbReference type="GO" id="GO:0006508">
    <property type="term" value="P:proteolysis"/>
    <property type="evidence" value="ECO:0007669"/>
    <property type="project" value="UniProtKB-KW"/>
</dbReference>
<dbReference type="Proteomes" id="UP000076420">
    <property type="component" value="Unassembled WGS sequence"/>
</dbReference>
<dbReference type="FunFam" id="3.90.132.10:FF:000001">
    <property type="entry name" value="leishmanolysin-like peptidase isoform X2"/>
    <property type="match status" value="1"/>
</dbReference>
<protein>
    <recommendedName>
        <fullName evidence="7 10">Leishmanolysin-like peptidase</fullName>
        <ecNumber evidence="10">3.4.24.-</ecNumber>
    </recommendedName>
</protein>
<evidence type="ECO:0000256" key="5">
    <source>
        <dbReference type="ARBA" id="ARBA00022833"/>
    </source>
</evidence>
<evidence type="ECO:0000256" key="10">
    <source>
        <dbReference type="RuleBase" id="RU366077"/>
    </source>
</evidence>
<feature type="binding site" evidence="9">
    <location>
        <position position="240"/>
    </location>
    <ligand>
        <name>Zn(2+)</name>
        <dbReference type="ChEBI" id="CHEBI:29105"/>
        <note>catalytic</note>
    </ligand>
</feature>
<evidence type="ECO:0000256" key="9">
    <source>
        <dbReference type="PIRSR" id="PIRSR601577-2"/>
    </source>
</evidence>
<keyword evidence="5 9" id="KW-0862">Zinc</keyword>
<dbReference type="VEuPathDB" id="VectorBase:BGLB031313"/>
<dbReference type="PANTHER" id="PTHR10942:SF0">
    <property type="entry name" value="LEISHMANOLYSIN-LIKE PEPTIDASE"/>
    <property type="match status" value="1"/>
</dbReference>
<evidence type="ECO:0000313" key="13">
    <source>
        <dbReference type="Proteomes" id="UP000076420"/>
    </source>
</evidence>
<keyword evidence="6 9" id="KW-0482">Metalloprotease</keyword>
<feature type="active site" evidence="8">
    <location>
        <position position="241"/>
    </location>
</feature>
<dbReference type="GO" id="GO:0005737">
    <property type="term" value="C:cytoplasm"/>
    <property type="evidence" value="ECO:0007669"/>
    <property type="project" value="TreeGrafter"/>
</dbReference>
<evidence type="ECO:0000256" key="2">
    <source>
        <dbReference type="ARBA" id="ARBA00022670"/>
    </source>
</evidence>
<sequence length="674" mass="77475">MGCLKQFFQFPFWVLIFNFLFVLQAGVPRIRKENHCHHTVGRLQDDVFYNVQLDSEHVIRKRDADQPLRIHLHFDDSISELSLERQMVVKAHVQEAAHFWESALNVRRSATPIRLRRTCMYGVRYNKNSTYCLQSCKEITLCGAVRVPEKHLDVCRYWDRNLQTYIDDVSSSPGIDADFILYVASKHSERCQQKETIAFAAHCQQEAALDRPVAGYCNICPSIILASVYNTKQLLTTIKHEILHALGFTAGLYAFYRNSLGEPLTERDPITRQPRNFSAQMNVFLSSTNTVRAVFRPNWHQISGIATKKIFMMVTPKVVEEVRLHFNCSSLEGAELEDQGGDGTAVTHWEKRIFENEAMTGTYTHNSIFSRITFAMMEDTGWYKADYSKSGEYEWGRNLGCNFVQDSCYDWINERLTRRENIHPFCNLVKRGELWTDCSLDRKSVVICNLVEYKQPVSARYQYFHSLPGIPTDSVSRFAGSVELADYCPFLQELSWLNELNVTDRGSNCQDSNNNIRDETKNYFGELYSSNSLCFEHASKWYLHQCGSIRSPQHSGSGCYQYSCVAGIGLVIHVHNTTYQCKYTKQVINFVFKSSTYLHQGSLVCPNCSDLCPSKGVICPPESNPSVFHGIVIDQRSLCNYGNRTRQHKVFLLWMVLICLTVIMHHLLLTVDYT</sequence>
<proteinExistence type="inferred from homology"/>
<evidence type="ECO:0000256" key="1">
    <source>
        <dbReference type="ARBA" id="ARBA00005860"/>
    </source>
</evidence>
<organism evidence="12 13">
    <name type="scientific">Biomphalaria glabrata</name>
    <name type="common">Bloodfluke planorb</name>
    <name type="synonym">Freshwater snail</name>
    <dbReference type="NCBI Taxonomy" id="6526"/>
    <lineage>
        <taxon>Eukaryota</taxon>
        <taxon>Metazoa</taxon>
        <taxon>Spiralia</taxon>
        <taxon>Lophotrochozoa</taxon>
        <taxon>Mollusca</taxon>
        <taxon>Gastropoda</taxon>
        <taxon>Heterobranchia</taxon>
        <taxon>Euthyneura</taxon>
        <taxon>Panpulmonata</taxon>
        <taxon>Hygrophila</taxon>
        <taxon>Lymnaeoidea</taxon>
        <taxon>Planorbidae</taxon>
        <taxon>Biomphalaria</taxon>
    </lineage>
</organism>
<keyword evidence="11" id="KW-0812">Transmembrane</keyword>
<comment type="similarity">
    <text evidence="1 10">Belongs to the peptidase M8 family.</text>
</comment>
<evidence type="ECO:0000256" key="3">
    <source>
        <dbReference type="ARBA" id="ARBA00022723"/>
    </source>
</evidence>
<dbReference type="STRING" id="6526.A0A2C9LIB5"/>
<dbReference type="AlphaFoldDB" id="A0A2C9LIB5"/>
<dbReference type="GO" id="GO:0016020">
    <property type="term" value="C:membrane"/>
    <property type="evidence" value="ECO:0007669"/>
    <property type="project" value="InterPro"/>
</dbReference>
<dbReference type="GO" id="GO:0004222">
    <property type="term" value="F:metalloendopeptidase activity"/>
    <property type="evidence" value="ECO:0007669"/>
    <property type="project" value="UniProtKB-UniRule"/>
</dbReference>
<feature type="transmembrane region" description="Helical" evidence="11">
    <location>
        <begin position="6"/>
        <end position="23"/>
    </location>
</feature>
<keyword evidence="11" id="KW-0472">Membrane</keyword>
<feature type="binding site" evidence="9">
    <location>
        <position position="244"/>
    </location>
    <ligand>
        <name>Zn(2+)</name>
        <dbReference type="ChEBI" id="CHEBI:29105"/>
        <note>catalytic</note>
    </ligand>
</feature>
<keyword evidence="2 10" id="KW-0645">Protease</keyword>
<evidence type="ECO:0000256" key="8">
    <source>
        <dbReference type="PIRSR" id="PIRSR601577-1"/>
    </source>
</evidence>
<feature type="binding site" evidence="9">
    <location>
        <position position="348"/>
    </location>
    <ligand>
        <name>Zn(2+)</name>
        <dbReference type="ChEBI" id="CHEBI:29105"/>
        <note>catalytic</note>
    </ligand>
</feature>
<dbReference type="GO" id="GO:0007155">
    <property type="term" value="P:cell adhesion"/>
    <property type="evidence" value="ECO:0007669"/>
    <property type="project" value="InterPro"/>
</dbReference>
<evidence type="ECO:0000256" key="4">
    <source>
        <dbReference type="ARBA" id="ARBA00022801"/>
    </source>
</evidence>
<evidence type="ECO:0000313" key="12">
    <source>
        <dbReference type="EnsemblMetazoa" id="BGLB031313-PA"/>
    </source>
</evidence>
<dbReference type="Gene3D" id="2.10.55.10">
    <property type="entry name" value="Leishmanolysin domain 3"/>
    <property type="match status" value="1"/>
</dbReference>
<gene>
    <name evidence="12" type="primary">106054814</name>
</gene>
<dbReference type="PANTHER" id="PTHR10942">
    <property type="entry name" value="LEISHMANOLYSIN-LIKE PEPTIDASE"/>
    <property type="match status" value="1"/>
</dbReference>
<evidence type="ECO:0000256" key="11">
    <source>
        <dbReference type="SAM" id="Phobius"/>
    </source>
</evidence>
<keyword evidence="11" id="KW-1133">Transmembrane helix</keyword>
<dbReference type="SUPFAM" id="SSF55486">
    <property type="entry name" value="Metalloproteases ('zincins'), catalytic domain"/>
    <property type="match status" value="1"/>
</dbReference>
<keyword evidence="4 10" id="KW-0378">Hydrolase</keyword>
<dbReference type="Gene3D" id="3.10.170.20">
    <property type="match status" value="1"/>
</dbReference>
<dbReference type="InterPro" id="IPR001577">
    <property type="entry name" value="Peptidase_M8"/>
</dbReference>
<dbReference type="OrthoDB" id="527990at2759"/>
<dbReference type="EnsemblMetazoa" id="BGLB031313-RA">
    <property type="protein sequence ID" value="BGLB031313-PA"/>
    <property type="gene ID" value="BGLB031313"/>
</dbReference>
<dbReference type="Pfam" id="PF01457">
    <property type="entry name" value="Peptidase_M8"/>
    <property type="match status" value="1"/>
</dbReference>
<name>A0A2C9LIB5_BIOGL</name>
<accession>A0A2C9LIB5</accession>
<dbReference type="KEGG" id="bgt:106054814"/>
<dbReference type="Gene3D" id="3.90.132.10">
    <property type="entry name" value="Leishmanolysin , domain 2"/>
    <property type="match status" value="1"/>
</dbReference>
<evidence type="ECO:0000256" key="7">
    <source>
        <dbReference type="ARBA" id="ARBA00039717"/>
    </source>
</evidence>
<dbReference type="VEuPathDB" id="VectorBase:BGLAX_050932"/>
<dbReference type="RefSeq" id="XP_013066302.2">
    <property type="nucleotide sequence ID" value="XM_013210848.2"/>
</dbReference>
<reference evidence="12" key="1">
    <citation type="submission" date="2020-05" db="UniProtKB">
        <authorList>
            <consortium name="EnsemblMetazoa"/>
        </authorList>
    </citation>
    <scope>IDENTIFICATION</scope>
    <source>
        <strain evidence="12">BB02</strain>
    </source>
</reference>
<feature type="transmembrane region" description="Helical" evidence="11">
    <location>
        <begin position="650"/>
        <end position="669"/>
    </location>
</feature>